<dbReference type="Gene3D" id="2.180.10.10">
    <property type="entry name" value="RHS repeat-associated core"/>
    <property type="match status" value="2"/>
</dbReference>
<reference evidence="2 3" key="1">
    <citation type="submission" date="2018-05" db="EMBL/GenBank/DDBJ databases">
        <title>Draft genome sequence of Scytalidium lignicola DSM 105466, a ubiquitous saprotrophic fungus.</title>
        <authorList>
            <person name="Buettner E."/>
            <person name="Gebauer A.M."/>
            <person name="Hofrichter M."/>
            <person name="Liers C."/>
            <person name="Kellner H."/>
        </authorList>
    </citation>
    <scope>NUCLEOTIDE SEQUENCE [LARGE SCALE GENOMIC DNA]</scope>
    <source>
        <strain evidence="2 3">DSM 105466</strain>
    </source>
</reference>
<dbReference type="InterPro" id="IPR050708">
    <property type="entry name" value="T6SS_VgrG/RHS"/>
</dbReference>
<dbReference type="Gene3D" id="2.40.40.10">
    <property type="entry name" value="RlpA-like domain"/>
    <property type="match status" value="1"/>
</dbReference>
<name>A0A3E2HHN7_SCYLI</name>
<accession>A0A3E2HHN7</accession>
<feature type="chain" id="PRO_5017612047" evidence="1">
    <location>
        <begin position="20"/>
        <end position="1203"/>
    </location>
</feature>
<dbReference type="SUPFAM" id="SSF50685">
    <property type="entry name" value="Barwin-like endoglucanases"/>
    <property type="match status" value="1"/>
</dbReference>
<feature type="non-terminal residue" evidence="2">
    <location>
        <position position="1203"/>
    </location>
</feature>
<sequence length="1203" mass="130527">MNTRIFMTAVLVVSSLTNAFPTLKIDKRQTYDGVATVNPNPTNAYGSCGVISPDSSLTVAISNTWMKSESPSPYCGRQIKITNTGPTTDESIGGKGRTVTVTVEDTCMGCNETHLDLSVAAWNVISNKALYSVVGISCLEYDGNGRVTVETVSWSSGYSAPEGSVTSYTNRNSYTYDPAGFDIVSAHDPQDHTTVNTYDIKITQGPIVRKELPLAQAENFTYDQIGRCIEYTDPFGNKTSNSYTVGELGNTVTSTSSLGYVTKQIFDSLAREVQQADNGDPTQQQSPLPNRVLSETAYDSLSRIISKTDELGLKTTNNAYDSFNRLLSVTDTNGNTQTYTFDDSSLTKQCALNGDRRGAIQLDGFGRNIKVTTHADSDDPNTKYCLVKEYQYEGSKNVLQATLFQQPLDNSTANQLEISTRAYNVENAVTSEKTVTRSDLADNAFDSLERNAQYDIFGRVYTHSKTVQYHDGRSFNYQGAVNIYDNCNQLVTLRNQLDQEEKYDYDANRHMADLTRYDTSKTSYEYDPIEQLISVIEPNASRKLTKAYLPNGRVSQIKMGDATVQYDYSLDGSSTAVRYPDGAEQKYTLDSTGRIIQSTDAQGAVQKTGFNEYSLVSWRRLGNDTVSYKYGIVNHTQWQLLGHTITGVQDLQLTLSYDGFGRVNHSTVINTKTSNVVLDIIYTYNSKGKLSMVEVSSEVSTSEEFSYQRQLLYDGLNQRTDPGYVYDKNCRLLTDDKGRIYQYSDNDELIGVKVSESGTSFQYYPNGSLSVHNSGAASMNLYYDGGAINAAQTQEENQDGWTSYLMEPGRRLAAYKSDSNSATYYIESQGSTALQLEPAGNKATYYQPYGSADSSTTTQTHDFGYRQEFTDNVSGLVYLRSRFYPPDNAAFITLDSTRKENRYTFCSGDPVNLFDGTGHSETEAMGIGIAVGFAVTAIAAVLTEGLAALVFGPECVAASIAVGAVSGATGNVAGDATQAVLNHDNFSAMRAGEDVLSGAIGGAVGAGSGGAAGRAAMSAALENEWSQAAIVRVGSVTSGVVGGASGSFSQSASTAIAGNPAGIGADEMRIFETQAEANEDAGNFTKARNALRKTPENAGFTMCPTIVGHGLADTMFLPTTDLSNGGPATYMRPMKGKLFAQLMMTERFRFAPGNQTIKLVSCYGALGTGQALAEATERDVFASYLAVYADAAVDGWHWKEITP</sequence>
<evidence type="ECO:0000313" key="3">
    <source>
        <dbReference type="Proteomes" id="UP000258309"/>
    </source>
</evidence>
<dbReference type="EMBL" id="NCSJ02000045">
    <property type="protein sequence ID" value="RFU32938.1"/>
    <property type="molecule type" value="Genomic_DNA"/>
</dbReference>
<dbReference type="Proteomes" id="UP000258309">
    <property type="component" value="Unassembled WGS sequence"/>
</dbReference>
<dbReference type="PANTHER" id="PTHR32305:SF15">
    <property type="entry name" value="PROTEIN RHSA-RELATED"/>
    <property type="match status" value="1"/>
</dbReference>
<comment type="caution">
    <text evidence="2">The sequence shown here is derived from an EMBL/GenBank/DDBJ whole genome shotgun (WGS) entry which is preliminary data.</text>
</comment>
<keyword evidence="1" id="KW-0732">Signal</keyword>
<organism evidence="2 3">
    <name type="scientific">Scytalidium lignicola</name>
    <name type="common">Hyphomycete</name>
    <dbReference type="NCBI Taxonomy" id="5539"/>
    <lineage>
        <taxon>Eukaryota</taxon>
        <taxon>Fungi</taxon>
        <taxon>Dikarya</taxon>
        <taxon>Ascomycota</taxon>
        <taxon>Pezizomycotina</taxon>
        <taxon>Leotiomycetes</taxon>
        <taxon>Leotiomycetes incertae sedis</taxon>
        <taxon>Scytalidium</taxon>
    </lineage>
</organism>
<proteinExistence type="predicted"/>
<dbReference type="STRING" id="5539.A0A3E2HHN7"/>
<evidence type="ECO:0000313" key="2">
    <source>
        <dbReference type="EMBL" id="RFU32938.1"/>
    </source>
</evidence>
<feature type="non-terminal residue" evidence="2">
    <location>
        <position position="1"/>
    </location>
</feature>
<keyword evidence="3" id="KW-1185">Reference proteome</keyword>
<dbReference type="AlphaFoldDB" id="A0A3E2HHN7"/>
<dbReference type="NCBIfam" id="TIGR03696">
    <property type="entry name" value="Rhs_assc_core"/>
    <property type="match status" value="1"/>
</dbReference>
<dbReference type="InterPro" id="IPR022385">
    <property type="entry name" value="Rhs_assc_core"/>
</dbReference>
<dbReference type="Pfam" id="PF05593">
    <property type="entry name" value="RHS_repeat"/>
    <property type="match status" value="1"/>
</dbReference>
<dbReference type="OrthoDB" id="442731at2759"/>
<dbReference type="PANTHER" id="PTHR32305">
    <property type="match status" value="1"/>
</dbReference>
<dbReference type="InterPro" id="IPR031325">
    <property type="entry name" value="RHS_repeat"/>
</dbReference>
<dbReference type="InterPro" id="IPR036908">
    <property type="entry name" value="RlpA-like_sf"/>
</dbReference>
<evidence type="ECO:0000256" key="1">
    <source>
        <dbReference type="SAM" id="SignalP"/>
    </source>
</evidence>
<protein>
    <submittedName>
        <fullName evidence="2">Uncharacterized protein</fullName>
    </submittedName>
</protein>
<dbReference type="CDD" id="cd22191">
    <property type="entry name" value="DPBB_RlpA_EXP_N-like"/>
    <property type="match status" value="1"/>
</dbReference>
<gene>
    <name evidence="2" type="ORF">B7463_g3408</name>
</gene>
<feature type="signal peptide" evidence="1">
    <location>
        <begin position="1"/>
        <end position="19"/>
    </location>
</feature>